<reference evidence="4" key="3">
    <citation type="submission" date="2015-06" db="UniProtKB">
        <authorList>
            <consortium name="EnsemblPlants"/>
        </authorList>
    </citation>
    <scope>IDENTIFICATION</scope>
    <source>
        <strain evidence="4">cv. Jemalong A17</strain>
    </source>
</reference>
<evidence type="ECO:0000313" key="5">
    <source>
        <dbReference type="Proteomes" id="UP000002051"/>
    </source>
</evidence>
<dbReference type="OrthoDB" id="1923469at2759"/>
<dbReference type="KEGG" id="mtr:25480199"/>
<feature type="signal peptide" evidence="1">
    <location>
        <begin position="1"/>
        <end position="28"/>
    </location>
</feature>
<dbReference type="Gramene" id="rna2855">
    <property type="protein sequence ID" value="RHN79136.1"/>
    <property type="gene ID" value="gene2855"/>
</dbReference>
<dbReference type="EMBL" id="PSQE01000001">
    <property type="protein sequence ID" value="RHN79136.1"/>
    <property type="molecule type" value="Genomic_DNA"/>
</dbReference>
<reference evidence="2 5" key="1">
    <citation type="journal article" date="2011" name="Nature">
        <title>The Medicago genome provides insight into the evolution of rhizobial symbioses.</title>
        <authorList>
            <person name="Young N.D."/>
            <person name="Debelle F."/>
            <person name="Oldroyd G.E."/>
            <person name="Geurts R."/>
            <person name="Cannon S.B."/>
            <person name="Udvardi M.K."/>
            <person name="Benedito V.A."/>
            <person name="Mayer K.F."/>
            <person name="Gouzy J."/>
            <person name="Schoof H."/>
            <person name="Van de Peer Y."/>
            <person name="Proost S."/>
            <person name="Cook D.R."/>
            <person name="Meyers B.C."/>
            <person name="Spannagl M."/>
            <person name="Cheung F."/>
            <person name="De Mita S."/>
            <person name="Krishnakumar V."/>
            <person name="Gundlach H."/>
            <person name="Zhou S."/>
            <person name="Mudge J."/>
            <person name="Bharti A.K."/>
            <person name="Murray J.D."/>
            <person name="Naoumkina M.A."/>
            <person name="Rosen B."/>
            <person name="Silverstein K.A."/>
            <person name="Tang H."/>
            <person name="Rombauts S."/>
            <person name="Zhao P.X."/>
            <person name="Zhou P."/>
            <person name="Barbe V."/>
            <person name="Bardou P."/>
            <person name="Bechner M."/>
            <person name="Bellec A."/>
            <person name="Berger A."/>
            <person name="Berges H."/>
            <person name="Bidwell S."/>
            <person name="Bisseling T."/>
            <person name="Choisne N."/>
            <person name="Couloux A."/>
            <person name="Denny R."/>
            <person name="Deshpande S."/>
            <person name="Dai X."/>
            <person name="Doyle J.J."/>
            <person name="Dudez A.M."/>
            <person name="Farmer A.D."/>
            <person name="Fouteau S."/>
            <person name="Franken C."/>
            <person name="Gibelin C."/>
            <person name="Gish J."/>
            <person name="Goldstein S."/>
            <person name="Gonzalez A.J."/>
            <person name="Green P.J."/>
            <person name="Hallab A."/>
            <person name="Hartog M."/>
            <person name="Hua A."/>
            <person name="Humphray S.J."/>
            <person name="Jeong D.H."/>
            <person name="Jing Y."/>
            <person name="Jocker A."/>
            <person name="Kenton S.M."/>
            <person name="Kim D.J."/>
            <person name="Klee K."/>
            <person name="Lai H."/>
            <person name="Lang C."/>
            <person name="Lin S."/>
            <person name="Macmil S.L."/>
            <person name="Magdelenat G."/>
            <person name="Matthews L."/>
            <person name="McCorrison J."/>
            <person name="Monaghan E.L."/>
            <person name="Mun J.H."/>
            <person name="Najar F.Z."/>
            <person name="Nicholson C."/>
            <person name="Noirot C."/>
            <person name="O'Bleness M."/>
            <person name="Paule C.R."/>
            <person name="Poulain J."/>
            <person name="Prion F."/>
            <person name="Qin B."/>
            <person name="Qu C."/>
            <person name="Retzel E.F."/>
            <person name="Riddle C."/>
            <person name="Sallet E."/>
            <person name="Samain S."/>
            <person name="Samson N."/>
            <person name="Sanders I."/>
            <person name="Saurat O."/>
            <person name="Scarpelli C."/>
            <person name="Schiex T."/>
            <person name="Segurens B."/>
            <person name="Severin A.J."/>
            <person name="Sherrier D.J."/>
            <person name="Shi R."/>
            <person name="Sims S."/>
            <person name="Singer S.R."/>
            <person name="Sinharoy S."/>
            <person name="Sterck L."/>
            <person name="Viollet A."/>
            <person name="Wang B.B."/>
            <person name="Wang K."/>
            <person name="Wang M."/>
            <person name="Wang X."/>
            <person name="Warfsmann J."/>
            <person name="Weissenbach J."/>
            <person name="White D.D."/>
            <person name="White J.D."/>
            <person name="Wiley G.B."/>
            <person name="Wincker P."/>
            <person name="Xing Y."/>
            <person name="Yang L."/>
            <person name="Yao Z."/>
            <person name="Ying F."/>
            <person name="Zhai J."/>
            <person name="Zhou L."/>
            <person name="Zuber A."/>
            <person name="Denarie J."/>
            <person name="Dixon R.A."/>
            <person name="May G.D."/>
            <person name="Schwartz D.C."/>
            <person name="Rogers J."/>
            <person name="Quetier F."/>
            <person name="Town C.D."/>
            <person name="Roe B.A."/>
        </authorList>
    </citation>
    <scope>NUCLEOTIDE SEQUENCE [LARGE SCALE GENOMIC DNA]</scope>
    <source>
        <strain evidence="2">A17</strain>
        <strain evidence="4 5">cv. Jemalong A17</strain>
    </source>
</reference>
<evidence type="ECO:0000313" key="3">
    <source>
        <dbReference type="EMBL" id="RHN79136.1"/>
    </source>
</evidence>
<reference evidence="3" key="4">
    <citation type="journal article" date="2018" name="Nat. Plants">
        <title>Whole-genome landscape of Medicago truncatula symbiotic genes.</title>
        <authorList>
            <person name="Pecrix Y."/>
            <person name="Gamas P."/>
            <person name="Carrere S."/>
        </authorList>
    </citation>
    <scope>NUCLEOTIDE SEQUENCE</scope>
    <source>
        <tissue evidence="3">Leaves</tissue>
    </source>
</reference>
<organism evidence="2 5">
    <name type="scientific">Medicago truncatula</name>
    <name type="common">Barrel medic</name>
    <name type="synonym">Medicago tribuloides</name>
    <dbReference type="NCBI Taxonomy" id="3880"/>
    <lineage>
        <taxon>Eukaryota</taxon>
        <taxon>Viridiplantae</taxon>
        <taxon>Streptophyta</taxon>
        <taxon>Embryophyta</taxon>
        <taxon>Tracheophyta</taxon>
        <taxon>Spermatophyta</taxon>
        <taxon>Magnoliopsida</taxon>
        <taxon>eudicotyledons</taxon>
        <taxon>Gunneridae</taxon>
        <taxon>Pentapetalae</taxon>
        <taxon>rosids</taxon>
        <taxon>fabids</taxon>
        <taxon>Fabales</taxon>
        <taxon>Fabaceae</taxon>
        <taxon>Papilionoideae</taxon>
        <taxon>50 kb inversion clade</taxon>
        <taxon>NPAAA clade</taxon>
        <taxon>Hologalegina</taxon>
        <taxon>IRL clade</taxon>
        <taxon>Trifolieae</taxon>
        <taxon>Medicago</taxon>
    </lineage>
</organism>
<evidence type="ECO:0000313" key="2">
    <source>
        <dbReference type="EMBL" id="KEH16840.1"/>
    </source>
</evidence>
<dbReference type="EMBL" id="KL402808">
    <property type="protein sequence ID" value="KEH16840.1"/>
    <property type="molecule type" value="Genomic_DNA"/>
</dbReference>
<dbReference type="AlphaFoldDB" id="A0A072TTH5"/>
<dbReference type="PANTHER" id="PTHR33390">
    <property type="entry name" value="STRESS UP-REGULATED NOD 19 PROTEIN"/>
    <property type="match status" value="1"/>
</dbReference>
<dbReference type="InterPro" id="IPR011692">
    <property type="entry name" value="Stress_up-reg_Nod19"/>
</dbReference>
<protein>
    <submittedName>
        <fullName evidence="3">Putative stress up-regulated Nod 19</fullName>
    </submittedName>
    <submittedName>
        <fullName evidence="2">Stress up-regulated Nod 19 protein</fullName>
    </submittedName>
</protein>
<dbReference type="EnsemblPlants" id="KEH16840">
    <property type="protein sequence ID" value="KEH16840"/>
    <property type="gene ID" value="MTR_0083s0100"/>
</dbReference>
<dbReference type="STRING" id="3880.A0A072TTH5"/>
<proteinExistence type="predicted"/>
<sequence>MMIVSQQWILSLTILVQLLLLSTSLSSAGSRKSNKNIKTNVFMSPKIELRPGFVSNKVYYDVEFPRGHISLKSFNAELVDEAGNSVPLHQTYLHHWAVVRYQQPKNVTQNRQSGIIIVRNDGFCQQTILGQYYGLGSETRGTNTYIPDPYGIEVGNPAEIPKGYVEKWLMNIHVIDTRGVEDRMGCIDCRCDLYNVTKDENGDALSPNYKGGLQCCPDNTKCKLRKGFLGPKKRIYLKYTIMWINWDVNFMVPVKIYIFDVTDTLKISDKSKGMSLNHDCKIEYEVEPCSKSNVSDSGCVDVKSASFPMQNEGYVIYGVGHLHAGSIGSTLYGQDGKVICNSKPKYGNGKEAGNEKGYVVGMSTCYPQPGSIKIFNGETLTLEVNYNNSRRHSGVMGLFYFLVEEKLPHQHV</sequence>
<evidence type="ECO:0000256" key="1">
    <source>
        <dbReference type="SAM" id="SignalP"/>
    </source>
</evidence>
<keyword evidence="1" id="KW-0732">Signal</keyword>
<dbReference type="Proteomes" id="UP000265566">
    <property type="component" value="Chromosome 1"/>
</dbReference>
<dbReference type="Pfam" id="PF07712">
    <property type="entry name" value="SURNod19"/>
    <property type="match status" value="1"/>
</dbReference>
<dbReference type="PANTHER" id="PTHR33390:SF5">
    <property type="entry name" value="STRESS UP-REGULATED NOD 19-RELATED"/>
    <property type="match status" value="1"/>
</dbReference>
<dbReference type="Proteomes" id="UP000002051">
    <property type="component" value="Unassembled WGS sequence"/>
</dbReference>
<accession>A0A072TTH5</accession>
<feature type="chain" id="PRO_5014498976" evidence="1">
    <location>
        <begin position="29"/>
        <end position="412"/>
    </location>
</feature>
<dbReference type="HOGENOM" id="CLU_037268_0_0_1"/>
<keyword evidence="5" id="KW-1185">Reference proteome</keyword>
<name>A0A072TTH5_MEDTR</name>
<reference evidence="2 5" key="2">
    <citation type="journal article" date="2014" name="BMC Genomics">
        <title>An improved genome release (version Mt4.0) for the model legume Medicago truncatula.</title>
        <authorList>
            <person name="Tang H."/>
            <person name="Krishnakumar V."/>
            <person name="Bidwell S."/>
            <person name="Rosen B."/>
            <person name="Chan A."/>
            <person name="Zhou S."/>
            <person name="Gentzbittel L."/>
            <person name="Childs K.L."/>
            <person name="Yandell M."/>
            <person name="Gundlach H."/>
            <person name="Mayer K.F."/>
            <person name="Schwartz D.C."/>
            <person name="Town C.D."/>
        </authorList>
    </citation>
    <scope>GENOME REANNOTATION</scope>
    <source>
        <strain evidence="2">A17</strain>
        <strain evidence="4 5">cv. Jemalong A17</strain>
    </source>
</reference>
<evidence type="ECO:0000313" key="4">
    <source>
        <dbReference type="EnsemblPlants" id="KEH16840"/>
    </source>
</evidence>
<gene>
    <name evidence="4" type="primary">25480199</name>
    <name evidence="2" type="ORF">MTR_0083s0100</name>
    <name evidence="3" type="ORF">MtrunA17_Chr1g0173751</name>
</gene>